<reference evidence="1 2" key="1">
    <citation type="submission" date="2019-08" db="EMBL/GenBank/DDBJ databases">
        <authorList>
            <person name="Alioto T."/>
            <person name="Alioto T."/>
            <person name="Gomez Garrido J."/>
        </authorList>
    </citation>
    <scope>NUCLEOTIDE SEQUENCE [LARGE SCALE GENOMIC DNA]</scope>
</reference>
<dbReference type="AlphaFoldDB" id="A0A5E4MK51"/>
<evidence type="ECO:0000313" key="2">
    <source>
        <dbReference type="Proteomes" id="UP000325440"/>
    </source>
</evidence>
<organism evidence="1 2">
    <name type="scientific">Cinara cedri</name>
    <dbReference type="NCBI Taxonomy" id="506608"/>
    <lineage>
        <taxon>Eukaryota</taxon>
        <taxon>Metazoa</taxon>
        <taxon>Ecdysozoa</taxon>
        <taxon>Arthropoda</taxon>
        <taxon>Hexapoda</taxon>
        <taxon>Insecta</taxon>
        <taxon>Pterygota</taxon>
        <taxon>Neoptera</taxon>
        <taxon>Paraneoptera</taxon>
        <taxon>Hemiptera</taxon>
        <taxon>Sternorrhyncha</taxon>
        <taxon>Aphidomorpha</taxon>
        <taxon>Aphidoidea</taxon>
        <taxon>Aphididae</taxon>
        <taxon>Lachninae</taxon>
        <taxon>Cinara</taxon>
    </lineage>
</organism>
<evidence type="ECO:0000313" key="1">
    <source>
        <dbReference type="EMBL" id="VVC30792.1"/>
    </source>
</evidence>
<gene>
    <name evidence="1" type="ORF">CINCED_3A001892</name>
</gene>
<protein>
    <submittedName>
        <fullName evidence="1">Uncharacterized protein</fullName>
    </submittedName>
</protein>
<dbReference type="EMBL" id="CABPRJ010000538">
    <property type="protein sequence ID" value="VVC30792.1"/>
    <property type="molecule type" value="Genomic_DNA"/>
</dbReference>
<name>A0A5E4MK51_9HEMI</name>
<dbReference type="Proteomes" id="UP000325440">
    <property type="component" value="Unassembled WGS sequence"/>
</dbReference>
<sequence>MSIGAAVFAVKNRMTDRISHLDGDAKKNFIMDGCYAKIEWLTMLRGGRSDNVVHALSTKHHRCVTGTANLVMDFQRSDERIDWVKQYREKLGVVDWLERVRNGEE</sequence>
<proteinExistence type="predicted"/>
<keyword evidence="2" id="KW-1185">Reference proteome</keyword>
<accession>A0A5E4MK51</accession>